<reference evidence="2 3" key="1">
    <citation type="journal article" date="2010" name="J. Virol.">
        <title>Familial relationships in hyperthermo- and acidophilic archaeal viruses.</title>
        <authorList>
            <person name="Happonen L.J."/>
            <person name="Redder P."/>
            <person name="Peng X."/>
            <person name="Reigstad L.J."/>
            <person name="Prangishvili D."/>
            <person name="Butcher S.J."/>
        </authorList>
    </citation>
    <scope>NUCLEOTIDE SEQUENCE [LARGE SCALE GENOMIC DNA]</scope>
</reference>
<evidence type="ECO:0000256" key="1">
    <source>
        <dbReference type="SAM" id="Phobius"/>
    </source>
</evidence>
<dbReference type="KEGG" id="vg:9086696"/>
<keyword evidence="1" id="KW-0472">Membrane</keyword>
<gene>
    <name evidence="2" type="ORF">STIV2_C54a</name>
</gene>
<dbReference type="EMBL" id="GU080336">
    <property type="protein sequence ID" value="ADF27749.1"/>
    <property type="molecule type" value="Genomic_DNA"/>
</dbReference>
<proteinExistence type="predicted"/>
<organism evidence="2 3">
    <name type="scientific">Sulfolobus turreted icosahedral virus 2</name>
    <dbReference type="NCBI Taxonomy" id="754004"/>
    <lineage>
        <taxon>Viruses</taxon>
        <taxon>Varidnaviria</taxon>
        <taxon>Abadenavirae</taxon>
        <taxon>Produgelaviricota</taxon>
        <taxon>Belvinaviricetes</taxon>
        <taxon>Belfryvirales</taxon>
        <taxon>Turriviridae</taxon>
        <taxon>Alphaturrivirus</taxon>
        <taxon>Alphaturrivirus hveragerdiense</taxon>
    </lineage>
</organism>
<evidence type="ECO:0000313" key="2">
    <source>
        <dbReference type="EMBL" id="ADF27749.1"/>
    </source>
</evidence>
<keyword evidence="1" id="KW-0812">Transmembrane</keyword>
<name>D5IEX4_9VIRU</name>
<dbReference type="GeneID" id="9086696"/>
<accession>D5IEX4</accession>
<dbReference type="RefSeq" id="YP_003591081.1">
    <property type="nucleotide sequence ID" value="NC_014099.1"/>
</dbReference>
<evidence type="ECO:0000313" key="3">
    <source>
        <dbReference type="Proteomes" id="UP000008240"/>
    </source>
</evidence>
<keyword evidence="3" id="KW-1185">Reference proteome</keyword>
<protein>
    <submittedName>
        <fullName evidence="2">Uncharacterized protein</fullName>
    </submittedName>
</protein>
<keyword evidence="1" id="KW-1133">Transmembrane helix</keyword>
<sequence length="54" mass="6450">MLIEAINSVILSVIAGIVLYEYHIIRKTEEKVTLMEERTRWIEYIIKKKELKNS</sequence>
<dbReference type="Proteomes" id="UP000008240">
    <property type="component" value="Segment"/>
</dbReference>
<feature type="transmembrane region" description="Helical" evidence="1">
    <location>
        <begin position="6"/>
        <end position="25"/>
    </location>
</feature>